<dbReference type="Pfam" id="PF08557">
    <property type="entry name" value="Lipid_DES"/>
    <property type="match status" value="1"/>
</dbReference>
<reference evidence="4 5" key="1">
    <citation type="submission" date="2017-08" db="EMBL/GenBank/DDBJ databases">
        <title>Infants hospitalized years apart are colonized by the same room-sourced microbial strains.</title>
        <authorList>
            <person name="Brooks B."/>
            <person name="Olm M.R."/>
            <person name="Firek B.A."/>
            <person name="Baker R."/>
            <person name="Thomas B.C."/>
            <person name="Morowitz M.J."/>
            <person name="Banfield J.F."/>
        </authorList>
    </citation>
    <scope>NUCLEOTIDE SEQUENCE [LARGE SCALE GENOMIC DNA]</scope>
    <source>
        <strain evidence="4">S2_003_000_R2_14</strain>
    </source>
</reference>
<feature type="domain" description="Fatty acid desaturase" evidence="2">
    <location>
        <begin position="58"/>
        <end position="274"/>
    </location>
</feature>
<name>A0A2W5T467_9BACT</name>
<organism evidence="4 5">
    <name type="scientific">Archangium gephyra</name>
    <dbReference type="NCBI Taxonomy" id="48"/>
    <lineage>
        <taxon>Bacteria</taxon>
        <taxon>Pseudomonadati</taxon>
        <taxon>Myxococcota</taxon>
        <taxon>Myxococcia</taxon>
        <taxon>Myxococcales</taxon>
        <taxon>Cystobacterineae</taxon>
        <taxon>Archangiaceae</taxon>
        <taxon>Archangium</taxon>
    </lineage>
</organism>
<dbReference type="InterPro" id="IPR013866">
    <property type="entry name" value="Sphingolipid_d4-desaturase_N"/>
</dbReference>
<feature type="transmembrane region" description="Helical" evidence="1">
    <location>
        <begin position="60"/>
        <end position="82"/>
    </location>
</feature>
<feature type="transmembrane region" description="Helical" evidence="1">
    <location>
        <begin position="36"/>
        <end position="54"/>
    </location>
</feature>
<dbReference type="InterPro" id="IPR005804">
    <property type="entry name" value="FA_desaturase_dom"/>
</dbReference>
<proteinExistence type="predicted"/>
<gene>
    <name evidence="4" type="ORF">DI536_29135</name>
</gene>
<accession>A0A2W5T467</accession>
<evidence type="ECO:0000259" key="2">
    <source>
        <dbReference type="Pfam" id="PF00487"/>
    </source>
</evidence>
<keyword evidence="1" id="KW-0472">Membrane</keyword>
<dbReference type="GO" id="GO:0046513">
    <property type="term" value="P:ceramide biosynthetic process"/>
    <property type="evidence" value="ECO:0007669"/>
    <property type="project" value="TreeGrafter"/>
</dbReference>
<comment type="caution">
    <text evidence="4">The sequence shown here is derived from an EMBL/GenBank/DDBJ whole genome shotgun (WGS) entry which is preliminary data.</text>
</comment>
<protein>
    <submittedName>
        <fullName evidence="4">Fatty acid desaturase</fullName>
    </submittedName>
</protein>
<sequence length="325" mass="36173">MSAAARVGPHWHDERRKQLLATHPEVRKLIGHDSKTAVWVFALVALQLALAWQVSMAPWWVSLLMAYFVGAFIAHALGVLVHDAAHDLIFEGAVANRVIAMVANLPLLFPAAMDFRDKHLKHHAHLGEPDGADTQAPQTWDFKFVTNGFKRAVWHQMGPILTHSDAPTSRPSKWIIGNVVVSVVFSGLFFWAFGFKGMLFLGISGLMAFGHHPVGVRRYGEHLTLKDGQPTTSYYGPLNALSFNVGYHVEHHDLPSVPWSRVRKLHAMAPELYKNLGFVQSWTALLVQLTFKNGEGPDKYWLERKPTGVADKPAVAQSQQTQSTA</sequence>
<dbReference type="GO" id="GO:0042284">
    <property type="term" value="F:sphingolipid delta-4 desaturase activity"/>
    <property type="evidence" value="ECO:0007669"/>
    <property type="project" value="TreeGrafter"/>
</dbReference>
<feature type="transmembrane region" description="Helical" evidence="1">
    <location>
        <begin position="174"/>
        <end position="193"/>
    </location>
</feature>
<evidence type="ECO:0000313" key="5">
    <source>
        <dbReference type="Proteomes" id="UP000249061"/>
    </source>
</evidence>
<dbReference type="EMBL" id="QFQP01000035">
    <property type="protein sequence ID" value="PZR06936.1"/>
    <property type="molecule type" value="Genomic_DNA"/>
</dbReference>
<evidence type="ECO:0000256" key="1">
    <source>
        <dbReference type="SAM" id="Phobius"/>
    </source>
</evidence>
<dbReference type="Proteomes" id="UP000249061">
    <property type="component" value="Unassembled WGS sequence"/>
</dbReference>
<dbReference type="PANTHER" id="PTHR12879">
    <property type="entry name" value="SPHINGOLIPID DELTA 4 DESATURASE/C-4 HYDROXYLASE PROTEIN DES2"/>
    <property type="match status" value="1"/>
</dbReference>
<keyword evidence="1" id="KW-1133">Transmembrane helix</keyword>
<keyword evidence="1" id="KW-0812">Transmembrane</keyword>
<dbReference type="AlphaFoldDB" id="A0A2W5T467"/>
<evidence type="ECO:0000313" key="4">
    <source>
        <dbReference type="EMBL" id="PZR06936.1"/>
    </source>
</evidence>
<dbReference type="Pfam" id="PF00487">
    <property type="entry name" value="FA_desaturase"/>
    <property type="match status" value="1"/>
</dbReference>
<dbReference type="PANTHER" id="PTHR12879:SF8">
    <property type="entry name" value="SPHINGOLIPID DELTA(4)-DESATURASE DES1"/>
    <property type="match status" value="1"/>
</dbReference>
<feature type="domain" description="Sphingolipid delta4-desaturase N-terminal" evidence="3">
    <location>
        <begin position="12"/>
        <end position="34"/>
    </location>
</feature>
<evidence type="ECO:0000259" key="3">
    <source>
        <dbReference type="Pfam" id="PF08557"/>
    </source>
</evidence>
<dbReference type="GO" id="GO:0016020">
    <property type="term" value="C:membrane"/>
    <property type="evidence" value="ECO:0007669"/>
    <property type="project" value="GOC"/>
</dbReference>